<dbReference type="Proteomes" id="UP000019151">
    <property type="component" value="Chromosome"/>
</dbReference>
<dbReference type="GO" id="GO:0006567">
    <property type="term" value="P:L-threonine catabolic process"/>
    <property type="evidence" value="ECO:0007669"/>
    <property type="project" value="TreeGrafter"/>
</dbReference>
<evidence type="ECO:0000259" key="4">
    <source>
        <dbReference type="Pfam" id="PF00291"/>
    </source>
</evidence>
<keyword evidence="3" id="KW-0456">Lyase</keyword>
<keyword evidence="2" id="KW-0663">Pyridoxal phosphate</keyword>
<protein>
    <submittedName>
        <fullName evidence="5">Pyridoxal-5'-phosphate-dependent protein beta subunit</fullName>
    </submittedName>
</protein>
<feature type="domain" description="Tryptophan synthase beta chain-like PALP" evidence="4">
    <location>
        <begin position="65"/>
        <end position="372"/>
    </location>
</feature>
<proteinExistence type="predicted"/>
<dbReference type="InterPro" id="IPR050147">
    <property type="entry name" value="Ser/Thr_Dehydratase"/>
</dbReference>
<dbReference type="GO" id="GO:0004794">
    <property type="term" value="F:threonine deaminase activity"/>
    <property type="evidence" value="ECO:0007669"/>
    <property type="project" value="TreeGrafter"/>
</dbReference>
<dbReference type="CDD" id="cd01563">
    <property type="entry name" value="Thr-synth_1"/>
    <property type="match status" value="1"/>
</dbReference>
<dbReference type="PANTHER" id="PTHR48078:SF6">
    <property type="entry name" value="L-THREONINE DEHYDRATASE CATABOLIC TDCB"/>
    <property type="match status" value="1"/>
</dbReference>
<gene>
    <name evidence="5" type="ORF">J421_3232</name>
</gene>
<dbReference type="PATRIC" id="fig|861299.3.peg.3285"/>
<sequence length="381" mass="40314">MPTWTLSCSSCDYTQPGDARAGVCPKCGQPLLARYAPVAPWTTSQRWDLWRYESVLPLMEGETLVSLGEGLTPLVEAPGLARRIGVRRLWIKDEAQNPTGSFKARGMSVAVTRARALGATGVVIPTAGNAGAAIAAYGAAAGLPVRVYAPRTTPAPILSIIRSLGADLHLVDGHIGDAGKLSRAFAAESDFFELSTLREPYRVEGMKTMGYELAEQLGGRLPDALVYPTGGGEGTVGIWKAFGEMRDWGWLPNDVRFPQMIVAQATGCAPIVRAFEAHEDRATPWENPATHAAGIRVPGPLGDRLLLRLIGESGGSAAAVDEDAIREHTKTLAESTGVDAAPEGGAALAVTRLLVDQGRLSRDAEVVVFNTGSGASYRVDT</sequence>
<dbReference type="InterPro" id="IPR000634">
    <property type="entry name" value="Ser/Thr_deHydtase_PyrdxlP-BS"/>
</dbReference>
<dbReference type="NCBIfam" id="NF006050">
    <property type="entry name" value="PRK08197.1"/>
    <property type="match status" value="1"/>
</dbReference>
<keyword evidence="6" id="KW-1185">Reference proteome</keyword>
<dbReference type="InParanoid" id="W0RI56"/>
<dbReference type="GO" id="GO:0009097">
    <property type="term" value="P:isoleucine biosynthetic process"/>
    <property type="evidence" value="ECO:0007669"/>
    <property type="project" value="TreeGrafter"/>
</dbReference>
<organism evidence="5 6">
    <name type="scientific">Gemmatirosa kalamazoonensis</name>
    <dbReference type="NCBI Taxonomy" id="861299"/>
    <lineage>
        <taxon>Bacteria</taxon>
        <taxon>Pseudomonadati</taxon>
        <taxon>Gemmatimonadota</taxon>
        <taxon>Gemmatimonadia</taxon>
        <taxon>Gemmatimonadales</taxon>
        <taxon>Gemmatimonadaceae</taxon>
        <taxon>Gemmatirosa</taxon>
    </lineage>
</organism>
<evidence type="ECO:0000313" key="5">
    <source>
        <dbReference type="EMBL" id="AHG90769.1"/>
    </source>
</evidence>
<dbReference type="HOGENOM" id="CLU_028142_4_1_0"/>
<dbReference type="RefSeq" id="WP_104022710.1">
    <property type="nucleotide sequence ID" value="NZ_CP007128.1"/>
</dbReference>
<dbReference type="InterPro" id="IPR001926">
    <property type="entry name" value="TrpB-like_PALP"/>
</dbReference>
<accession>W0RI56</accession>
<name>W0RI56_9BACT</name>
<dbReference type="Pfam" id="PF00291">
    <property type="entry name" value="PALP"/>
    <property type="match status" value="1"/>
</dbReference>
<dbReference type="KEGG" id="gba:J421_3232"/>
<dbReference type="GO" id="GO:0006565">
    <property type="term" value="P:L-serine catabolic process"/>
    <property type="evidence" value="ECO:0007669"/>
    <property type="project" value="TreeGrafter"/>
</dbReference>
<dbReference type="InterPro" id="IPR036052">
    <property type="entry name" value="TrpB-like_PALP_sf"/>
</dbReference>
<dbReference type="eggNOG" id="COG0498">
    <property type="taxonomic scope" value="Bacteria"/>
</dbReference>
<dbReference type="AlphaFoldDB" id="W0RI56"/>
<comment type="cofactor">
    <cofactor evidence="1">
        <name>pyridoxal 5'-phosphate</name>
        <dbReference type="ChEBI" id="CHEBI:597326"/>
    </cofactor>
</comment>
<evidence type="ECO:0000256" key="1">
    <source>
        <dbReference type="ARBA" id="ARBA00001933"/>
    </source>
</evidence>
<evidence type="ECO:0000313" key="6">
    <source>
        <dbReference type="Proteomes" id="UP000019151"/>
    </source>
</evidence>
<reference evidence="5 6" key="1">
    <citation type="journal article" date="2014" name="Genome Announc.">
        <title>Genome Sequence and Methylome of Soil Bacterium Gemmatirosa kalamazoonensis KBS708T, a Member of the Rarely Cultivated Gemmatimonadetes Phylum.</title>
        <authorList>
            <person name="Debruyn J.M."/>
            <person name="Radosevich M."/>
            <person name="Wommack K.E."/>
            <person name="Polson S.W."/>
            <person name="Hauser L.J."/>
            <person name="Fawaz M.N."/>
            <person name="Korlach J."/>
            <person name="Tsai Y.C."/>
        </authorList>
    </citation>
    <scope>NUCLEOTIDE SEQUENCE [LARGE SCALE GENOMIC DNA]</scope>
    <source>
        <strain evidence="5 6">KBS708</strain>
    </source>
</reference>
<dbReference type="SUPFAM" id="SSF53686">
    <property type="entry name" value="Tryptophan synthase beta subunit-like PLP-dependent enzymes"/>
    <property type="match status" value="1"/>
</dbReference>
<dbReference type="Gene3D" id="3.40.50.1100">
    <property type="match status" value="2"/>
</dbReference>
<dbReference type="PROSITE" id="PS00165">
    <property type="entry name" value="DEHYDRATASE_SER_THR"/>
    <property type="match status" value="1"/>
</dbReference>
<dbReference type="PANTHER" id="PTHR48078">
    <property type="entry name" value="THREONINE DEHYDRATASE, MITOCHONDRIAL-RELATED"/>
    <property type="match status" value="1"/>
</dbReference>
<dbReference type="EMBL" id="CP007128">
    <property type="protein sequence ID" value="AHG90769.1"/>
    <property type="molecule type" value="Genomic_DNA"/>
</dbReference>
<dbReference type="OrthoDB" id="9778118at2"/>
<dbReference type="STRING" id="861299.J421_3232"/>
<dbReference type="GO" id="GO:0030170">
    <property type="term" value="F:pyridoxal phosphate binding"/>
    <property type="evidence" value="ECO:0007669"/>
    <property type="project" value="InterPro"/>
</dbReference>
<dbReference type="GO" id="GO:0003941">
    <property type="term" value="F:L-serine ammonia-lyase activity"/>
    <property type="evidence" value="ECO:0007669"/>
    <property type="project" value="TreeGrafter"/>
</dbReference>
<evidence type="ECO:0000256" key="2">
    <source>
        <dbReference type="ARBA" id="ARBA00022898"/>
    </source>
</evidence>
<evidence type="ECO:0000256" key="3">
    <source>
        <dbReference type="ARBA" id="ARBA00023239"/>
    </source>
</evidence>